<evidence type="ECO:0000256" key="1">
    <source>
        <dbReference type="SAM" id="Phobius"/>
    </source>
</evidence>
<dbReference type="EnsemblPlants" id="AET6Gv20287500.13">
    <property type="protein sequence ID" value="AET6Gv20287500.13"/>
    <property type="gene ID" value="AET6Gv20287500"/>
</dbReference>
<dbReference type="Proteomes" id="UP000015105">
    <property type="component" value="Chromosome 6D"/>
</dbReference>
<feature type="transmembrane region" description="Helical" evidence="1">
    <location>
        <begin position="58"/>
        <end position="81"/>
    </location>
</feature>
<organism evidence="2 3">
    <name type="scientific">Aegilops tauschii subsp. strangulata</name>
    <name type="common">Goatgrass</name>
    <dbReference type="NCBI Taxonomy" id="200361"/>
    <lineage>
        <taxon>Eukaryota</taxon>
        <taxon>Viridiplantae</taxon>
        <taxon>Streptophyta</taxon>
        <taxon>Embryophyta</taxon>
        <taxon>Tracheophyta</taxon>
        <taxon>Spermatophyta</taxon>
        <taxon>Magnoliopsida</taxon>
        <taxon>Liliopsida</taxon>
        <taxon>Poales</taxon>
        <taxon>Poaceae</taxon>
        <taxon>BOP clade</taxon>
        <taxon>Pooideae</taxon>
        <taxon>Triticodae</taxon>
        <taxon>Triticeae</taxon>
        <taxon>Triticinae</taxon>
        <taxon>Aegilops</taxon>
    </lineage>
</organism>
<keyword evidence="3" id="KW-1185">Reference proteome</keyword>
<reference evidence="3" key="2">
    <citation type="journal article" date="2017" name="Nat. Plants">
        <title>The Aegilops tauschii genome reveals multiple impacts of transposons.</title>
        <authorList>
            <person name="Zhao G."/>
            <person name="Zou C."/>
            <person name="Li K."/>
            <person name="Wang K."/>
            <person name="Li T."/>
            <person name="Gao L."/>
            <person name="Zhang X."/>
            <person name="Wang H."/>
            <person name="Yang Z."/>
            <person name="Liu X."/>
            <person name="Jiang W."/>
            <person name="Mao L."/>
            <person name="Kong X."/>
            <person name="Jiao Y."/>
            <person name="Jia J."/>
        </authorList>
    </citation>
    <scope>NUCLEOTIDE SEQUENCE [LARGE SCALE GENOMIC DNA]</scope>
    <source>
        <strain evidence="3">cv. AL8/78</strain>
    </source>
</reference>
<protein>
    <submittedName>
        <fullName evidence="2">Uncharacterized protein</fullName>
    </submittedName>
</protein>
<evidence type="ECO:0000313" key="3">
    <source>
        <dbReference type="Proteomes" id="UP000015105"/>
    </source>
</evidence>
<accession>A0A453N9T6</accession>
<evidence type="ECO:0000313" key="2">
    <source>
        <dbReference type="EnsemblPlants" id="AET6Gv20287500.13"/>
    </source>
</evidence>
<dbReference type="Gramene" id="AET6Gv20287500.12">
    <property type="protein sequence ID" value="AET6Gv20287500.12"/>
    <property type="gene ID" value="AET6Gv20287500"/>
</dbReference>
<feature type="transmembrane region" description="Helical" evidence="1">
    <location>
        <begin position="21"/>
        <end position="38"/>
    </location>
</feature>
<reference evidence="2" key="5">
    <citation type="journal article" date="2021" name="G3 (Bethesda)">
        <title>Aegilops tauschii genome assembly Aet v5.0 features greater sequence contiguity and improved annotation.</title>
        <authorList>
            <person name="Wang L."/>
            <person name="Zhu T."/>
            <person name="Rodriguez J.C."/>
            <person name="Deal K.R."/>
            <person name="Dubcovsky J."/>
            <person name="McGuire P.E."/>
            <person name="Lux T."/>
            <person name="Spannagl M."/>
            <person name="Mayer K.F.X."/>
            <person name="Baldrich P."/>
            <person name="Meyers B.C."/>
            <person name="Huo N."/>
            <person name="Gu Y.Q."/>
            <person name="Zhou H."/>
            <person name="Devos K.M."/>
            <person name="Bennetzen J.L."/>
            <person name="Unver T."/>
            <person name="Budak H."/>
            <person name="Gulick P.J."/>
            <person name="Galiba G."/>
            <person name="Kalapos B."/>
            <person name="Nelson D.R."/>
            <person name="Li P."/>
            <person name="You F.M."/>
            <person name="Luo M.C."/>
            <person name="Dvorak J."/>
        </authorList>
    </citation>
    <scope>NUCLEOTIDE SEQUENCE [LARGE SCALE GENOMIC DNA]</scope>
    <source>
        <strain evidence="2">cv. AL8/78</strain>
    </source>
</reference>
<dbReference type="EnsemblPlants" id="AET6Gv20287500.12">
    <property type="protein sequence ID" value="AET6Gv20287500.12"/>
    <property type="gene ID" value="AET6Gv20287500"/>
</dbReference>
<keyword evidence="1" id="KW-1133">Transmembrane helix</keyword>
<proteinExistence type="predicted"/>
<sequence>MISKLSLMMKVYQLCHLTHRLLIGKEMIIFLISKYILPLSGNTSIFIHFSDKYFRMEYFVSTTQVLYVTSFLRVAVFLTFCMNPFQPVHEMEEHLKGKVKERNQIIADENQKLHALR</sequence>
<reference evidence="3" key="1">
    <citation type="journal article" date="2014" name="Science">
        <title>Ancient hybridizations among the ancestral genomes of bread wheat.</title>
        <authorList>
            <consortium name="International Wheat Genome Sequencing Consortium,"/>
            <person name="Marcussen T."/>
            <person name="Sandve S.R."/>
            <person name="Heier L."/>
            <person name="Spannagl M."/>
            <person name="Pfeifer M."/>
            <person name="Jakobsen K.S."/>
            <person name="Wulff B.B."/>
            <person name="Steuernagel B."/>
            <person name="Mayer K.F."/>
            <person name="Olsen O.A."/>
        </authorList>
    </citation>
    <scope>NUCLEOTIDE SEQUENCE [LARGE SCALE GENOMIC DNA]</scope>
    <source>
        <strain evidence="3">cv. AL8/78</strain>
    </source>
</reference>
<keyword evidence="1" id="KW-0812">Transmembrane</keyword>
<dbReference type="AlphaFoldDB" id="A0A453N9T6"/>
<reference evidence="2" key="3">
    <citation type="journal article" date="2017" name="Nature">
        <title>Genome sequence of the progenitor of the wheat D genome Aegilops tauschii.</title>
        <authorList>
            <person name="Luo M.C."/>
            <person name="Gu Y.Q."/>
            <person name="Puiu D."/>
            <person name="Wang H."/>
            <person name="Twardziok S.O."/>
            <person name="Deal K.R."/>
            <person name="Huo N."/>
            <person name="Zhu T."/>
            <person name="Wang L."/>
            <person name="Wang Y."/>
            <person name="McGuire P.E."/>
            <person name="Liu S."/>
            <person name="Long H."/>
            <person name="Ramasamy R.K."/>
            <person name="Rodriguez J.C."/>
            <person name="Van S.L."/>
            <person name="Yuan L."/>
            <person name="Wang Z."/>
            <person name="Xia Z."/>
            <person name="Xiao L."/>
            <person name="Anderson O.D."/>
            <person name="Ouyang S."/>
            <person name="Liang Y."/>
            <person name="Zimin A.V."/>
            <person name="Pertea G."/>
            <person name="Qi P."/>
            <person name="Bennetzen J.L."/>
            <person name="Dai X."/>
            <person name="Dawson M.W."/>
            <person name="Muller H.G."/>
            <person name="Kugler K."/>
            <person name="Rivarola-Duarte L."/>
            <person name="Spannagl M."/>
            <person name="Mayer K.F.X."/>
            <person name="Lu F.H."/>
            <person name="Bevan M.W."/>
            <person name="Leroy P."/>
            <person name="Li P."/>
            <person name="You F.M."/>
            <person name="Sun Q."/>
            <person name="Liu Z."/>
            <person name="Lyons E."/>
            <person name="Wicker T."/>
            <person name="Salzberg S.L."/>
            <person name="Devos K.M."/>
            <person name="Dvorak J."/>
        </authorList>
    </citation>
    <scope>NUCLEOTIDE SEQUENCE [LARGE SCALE GENOMIC DNA]</scope>
    <source>
        <strain evidence="2">cv. AL8/78</strain>
    </source>
</reference>
<name>A0A453N9T6_AEGTS</name>
<reference evidence="2" key="4">
    <citation type="submission" date="2019-03" db="UniProtKB">
        <authorList>
            <consortium name="EnsemblPlants"/>
        </authorList>
    </citation>
    <scope>IDENTIFICATION</scope>
</reference>
<keyword evidence="1" id="KW-0472">Membrane</keyword>
<dbReference type="Gramene" id="AET6Gv20287500.13">
    <property type="protein sequence ID" value="AET6Gv20287500.13"/>
    <property type="gene ID" value="AET6Gv20287500"/>
</dbReference>